<reference evidence="1" key="1">
    <citation type="submission" date="2014-01" db="EMBL/GenBank/DDBJ databases">
        <authorList>
            <person name="Brown-Elliot B."/>
            <person name="Wallace R."/>
            <person name="Lenaerts A."/>
            <person name="Ordway D."/>
            <person name="DeGroote M.A."/>
            <person name="Parker T."/>
            <person name="Sizemore C."/>
            <person name="Tallon L.J."/>
            <person name="Sadzewicz L.K."/>
            <person name="Sengamalay N."/>
            <person name="Fraser C.M."/>
            <person name="Hine E."/>
            <person name="Shefchek K.A."/>
            <person name="Das S.P."/>
            <person name="Tettelin H."/>
        </authorList>
    </citation>
    <scope>NUCLEOTIDE SEQUENCE [LARGE SCALE GENOMIC DNA]</scope>
    <source>
        <strain evidence="1">4042</strain>
    </source>
</reference>
<evidence type="ECO:0000313" key="1">
    <source>
        <dbReference type="EMBL" id="EUA54509.1"/>
    </source>
</evidence>
<dbReference type="AlphaFoldDB" id="X8CEI2"/>
<dbReference type="EMBL" id="JAOB01000032">
    <property type="protein sequence ID" value="EUA54509.1"/>
    <property type="molecule type" value="Genomic_DNA"/>
</dbReference>
<dbReference type="PATRIC" id="fig|1299334.3.peg.3334"/>
<protein>
    <submittedName>
        <fullName evidence="1">Putative glucose-methanol-choline oxidoreductase</fullName>
    </submittedName>
</protein>
<sequence>MGDFWRGLLKARSARRTTIRGFCSTCIRVTCPARPPCAATTTTRRSTWWWWAPARGFGAGAAAGPRGVAGRDPGGRPFWHPDEDWVSDEAGSHQLYWTQKRIIGGADPIELGKNNSGRGVGGSMIHYAGYTPRFHPSDFETYSRDRVARIGRSATPSCARTMRVWSRSCRSPARTGRGRSAPLPVLTASRVGCGAQALGWCDQTRHRDAGRPGRHRQRHVRQPAALHLPWLLSAGLQGQRQGQPVRHPSA</sequence>
<accession>X8CEI2</accession>
<gene>
    <name evidence="1" type="ORF">I553_1524</name>
</gene>
<organism evidence="1">
    <name type="scientific">Mycobacterium xenopi 4042</name>
    <dbReference type="NCBI Taxonomy" id="1299334"/>
    <lineage>
        <taxon>Bacteria</taxon>
        <taxon>Bacillati</taxon>
        <taxon>Actinomycetota</taxon>
        <taxon>Actinomycetes</taxon>
        <taxon>Mycobacteriales</taxon>
        <taxon>Mycobacteriaceae</taxon>
        <taxon>Mycobacterium</taxon>
    </lineage>
</organism>
<proteinExistence type="predicted"/>
<name>X8CEI2_MYCXE</name>
<comment type="caution">
    <text evidence="1">The sequence shown here is derived from an EMBL/GenBank/DDBJ whole genome shotgun (WGS) entry which is preliminary data.</text>
</comment>